<evidence type="ECO:0000256" key="5">
    <source>
        <dbReference type="SAM" id="Phobius"/>
    </source>
</evidence>
<dbReference type="EMBL" id="JAMZDY010000001">
    <property type="protein sequence ID" value="MCP2369479.1"/>
    <property type="molecule type" value="Genomic_DNA"/>
</dbReference>
<reference evidence="7" key="1">
    <citation type="submission" date="2022-06" db="EMBL/GenBank/DDBJ databases">
        <title>Sequencing the genomes of 1000 actinobacteria strains.</title>
        <authorList>
            <person name="Klenk H.-P."/>
        </authorList>
    </citation>
    <scope>NUCLEOTIDE SEQUENCE</scope>
    <source>
        <strain evidence="7">DSM 22016</strain>
    </source>
</reference>
<dbReference type="GO" id="GO:0000160">
    <property type="term" value="P:phosphorelay signal transduction system"/>
    <property type="evidence" value="ECO:0007669"/>
    <property type="project" value="UniProtKB-KW"/>
</dbReference>
<keyword evidence="8" id="KW-1185">Reference proteome</keyword>
<feature type="compositionally biased region" description="Low complexity" evidence="4">
    <location>
        <begin position="276"/>
        <end position="287"/>
    </location>
</feature>
<dbReference type="Gene3D" id="3.30.565.10">
    <property type="entry name" value="Histidine kinase-like ATPase, C-terminal domain"/>
    <property type="match status" value="1"/>
</dbReference>
<feature type="transmembrane region" description="Helical" evidence="5">
    <location>
        <begin position="48"/>
        <end position="67"/>
    </location>
</feature>
<dbReference type="InterPro" id="IPR003594">
    <property type="entry name" value="HATPase_dom"/>
</dbReference>
<proteinExistence type="predicted"/>
<keyword evidence="1" id="KW-0808">Transferase</keyword>
<dbReference type="PANTHER" id="PTHR24421:SF61">
    <property type="entry name" value="OXYGEN SENSOR HISTIDINE KINASE NREB"/>
    <property type="match status" value="1"/>
</dbReference>
<feature type="transmembrane region" description="Helical" evidence="5">
    <location>
        <begin position="129"/>
        <end position="148"/>
    </location>
</feature>
<dbReference type="OrthoDB" id="3534856at2"/>
<keyword evidence="5" id="KW-0812">Transmembrane</keyword>
<feature type="domain" description="Histidine kinase/HSP90-like ATPase" evidence="6">
    <location>
        <begin position="408"/>
        <end position="496"/>
    </location>
</feature>
<dbReference type="RefSeq" id="WP_156997206.1">
    <property type="nucleotide sequence ID" value="NZ_JAMZDY010000001.1"/>
</dbReference>
<name>A0A9X2H4X8_9MICO</name>
<evidence type="ECO:0000313" key="7">
    <source>
        <dbReference type="EMBL" id="MCP2369479.1"/>
    </source>
</evidence>
<feature type="compositionally biased region" description="Low complexity" evidence="4">
    <location>
        <begin position="308"/>
        <end position="320"/>
    </location>
</feature>
<dbReference type="Proteomes" id="UP001139722">
    <property type="component" value="Unassembled WGS sequence"/>
</dbReference>
<dbReference type="SUPFAM" id="SSF55874">
    <property type="entry name" value="ATPase domain of HSP90 chaperone/DNA topoisomerase II/histidine kinase"/>
    <property type="match status" value="1"/>
</dbReference>
<sequence>MTLGLPGDLSRDSVGRAIIHAGHVGAWVYLGMGALAFIAGAVTGFAPLWVATALAVAMAALLVLVSLHRTVVTSLIYLVLGGAAALGMVVLAMDPAYGLVTTNNAIVAIPCVALVLVGGAGAGSVAAIAWVLVGVGVGLVATFTGAWIAEVPFAANVAALGMAAFLIVVRAFDSVTRRSSLRRHAALNRANVRAHEAVARRDHELEAITSLHGIAMAHLQAIAAAGSGPMDERRRAEIRQDLELVIGRDWVDAHGTAAGAVRVDPVATDPADDAMRAGTDARAARAVRAARDARAKTEGRDLRDANEGTDGSEADAAAAGDPRDESEASEASEASDVHAPNDRHDPRAARAALAERDAAAARRAALDAPPDVPTLDHAFTTAADEGLDVQMTGDLAVLGVLGPERAGDLDDAVAECLRNVVRHSGVREAELLLGHGGGEVTVAVMDTGVGFDPDAVAADRRGIRVGVRERVARHGGSARVWSAIGVGTTVVLTVPEGGS</sequence>
<dbReference type="AlphaFoldDB" id="A0A9X2H4X8"/>
<evidence type="ECO:0000256" key="2">
    <source>
        <dbReference type="ARBA" id="ARBA00022777"/>
    </source>
</evidence>
<evidence type="ECO:0000259" key="6">
    <source>
        <dbReference type="Pfam" id="PF02518"/>
    </source>
</evidence>
<feature type="transmembrane region" description="Helical" evidence="5">
    <location>
        <begin position="74"/>
        <end position="93"/>
    </location>
</feature>
<dbReference type="InterPro" id="IPR050482">
    <property type="entry name" value="Sensor_HK_TwoCompSys"/>
</dbReference>
<dbReference type="CDD" id="cd16917">
    <property type="entry name" value="HATPase_UhpB-NarQ-NarX-like"/>
    <property type="match status" value="1"/>
</dbReference>
<dbReference type="Pfam" id="PF02518">
    <property type="entry name" value="HATPase_c"/>
    <property type="match status" value="1"/>
</dbReference>
<keyword evidence="2 7" id="KW-0418">Kinase</keyword>
<keyword evidence="3" id="KW-0902">Two-component regulatory system</keyword>
<dbReference type="GO" id="GO:0016301">
    <property type="term" value="F:kinase activity"/>
    <property type="evidence" value="ECO:0007669"/>
    <property type="project" value="UniProtKB-KW"/>
</dbReference>
<evidence type="ECO:0000256" key="3">
    <source>
        <dbReference type="ARBA" id="ARBA00023012"/>
    </source>
</evidence>
<accession>A0A9X2H4X8</accession>
<keyword evidence="5" id="KW-0472">Membrane</keyword>
<feature type="region of interest" description="Disordered" evidence="4">
    <location>
        <begin position="269"/>
        <end position="376"/>
    </location>
</feature>
<feature type="compositionally biased region" description="Basic and acidic residues" evidence="4">
    <location>
        <begin position="335"/>
        <end position="360"/>
    </location>
</feature>
<evidence type="ECO:0000256" key="1">
    <source>
        <dbReference type="ARBA" id="ARBA00022679"/>
    </source>
</evidence>
<feature type="transmembrane region" description="Helical" evidence="5">
    <location>
        <begin position="21"/>
        <end position="42"/>
    </location>
</feature>
<comment type="caution">
    <text evidence="7">The sequence shown here is derived from an EMBL/GenBank/DDBJ whole genome shotgun (WGS) entry which is preliminary data.</text>
</comment>
<gene>
    <name evidence="7" type="ORF">BJ978_000155</name>
</gene>
<dbReference type="PANTHER" id="PTHR24421">
    <property type="entry name" value="NITRATE/NITRITE SENSOR PROTEIN NARX-RELATED"/>
    <property type="match status" value="1"/>
</dbReference>
<evidence type="ECO:0000256" key="4">
    <source>
        <dbReference type="SAM" id="MobiDB-lite"/>
    </source>
</evidence>
<protein>
    <submittedName>
        <fullName evidence="7">Signal transduction histidine kinase</fullName>
    </submittedName>
</protein>
<organism evidence="7 8">
    <name type="scientific">Agromyces terreus</name>
    <dbReference type="NCBI Taxonomy" id="424795"/>
    <lineage>
        <taxon>Bacteria</taxon>
        <taxon>Bacillati</taxon>
        <taxon>Actinomycetota</taxon>
        <taxon>Actinomycetes</taxon>
        <taxon>Micrococcales</taxon>
        <taxon>Microbacteriaceae</taxon>
        <taxon>Agromyces</taxon>
    </lineage>
</organism>
<evidence type="ECO:0000313" key="8">
    <source>
        <dbReference type="Proteomes" id="UP001139722"/>
    </source>
</evidence>
<keyword evidence="5" id="KW-1133">Transmembrane helix</keyword>
<feature type="compositionally biased region" description="Basic and acidic residues" evidence="4">
    <location>
        <begin position="289"/>
        <end position="306"/>
    </location>
</feature>
<feature type="transmembrane region" description="Helical" evidence="5">
    <location>
        <begin position="105"/>
        <end position="122"/>
    </location>
</feature>
<dbReference type="InterPro" id="IPR036890">
    <property type="entry name" value="HATPase_C_sf"/>
</dbReference>
<feature type="transmembrane region" description="Helical" evidence="5">
    <location>
        <begin position="154"/>
        <end position="172"/>
    </location>
</feature>